<dbReference type="RefSeq" id="WP_385940567.1">
    <property type="nucleotide sequence ID" value="NZ_JBHSOZ010000004.1"/>
</dbReference>
<accession>A0ABW0YKV2</accession>
<organism evidence="9 10">
    <name type="scientific">Thalassorhabdus alkalitolerans</name>
    <dbReference type="NCBI Taxonomy" id="2282697"/>
    <lineage>
        <taxon>Bacteria</taxon>
        <taxon>Bacillati</taxon>
        <taxon>Bacillota</taxon>
        <taxon>Bacilli</taxon>
        <taxon>Bacillales</taxon>
        <taxon>Bacillaceae</taxon>
        <taxon>Thalassorhabdus</taxon>
    </lineage>
</organism>
<dbReference type="PANTHER" id="PTHR30576:SF0">
    <property type="entry name" value="UNDECAPRENYL-PHOSPHATE N-ACETYLGALACTOSAMINYL 1-PHOSPHATE TRANSFERASE-RELATED"/>
    <property type="match status" value="1"/>
</dbReference>
<keyword evidence="3 9" id="KW-0808">Transferase</keyword>
<dbReference type="InterPro" id="IPR003362">
    <property type="entry name" value="Bact_transf"/>
</dbReference>
<comment type="subcellular location">
    <subcellularLocation>
        <location evidence="1">Membrane</location>
        <topology evidence="1">Multi-pass membrane protein</topology>
    </subcellularLocation>
</comment>
<feature type="transmembrane region" description="Helical" evidence="7">
    <location>
        <begin position="44"/>
        <end position="65"/>
    </location>
</feature>
<feature type="transmembrane region" description="Helical" evidence="7">
    <location>
        <begin position="12"/>
        <end position="32"/>
    </location>
</feature>
<gene>
    <name evidence="9" type="ORF">ACFPU1_09780</name>
</gene>
<evidence type="ECO:0000313" key="9">
    <source>
        <dbReference type="EMBL" id="MFC5713073.1"/>
    </source>
</evidence>
<evidence type="ECO:0000256" key="6">
    <source>
        <dbReference type="ARBA" id="ARBA00023136"/>
    </source>
</evidence>
<evidence type="ECO:0000256" key="2">
    <source>
        <dbReference type="ARBA" id="ARBA00006464"/>
    </source>
</evidence>
<feature type="transmembrane region" description="Helical" evidence="7">
    <location>
        <begin position="107"/>
        <end position="129"/>
    </location>
</feature>
<keyword evidence="6 7" id="KW-0472">Membrane</keyword>
<keyword evidence="10" id="KW-1185">Reference proteome</keyword>
<dbReference type="NCBIfam" id="TIGR03025">
    <property type="entry name" value="EPS_sugtrans"/>
    <property type="match status" value="1"/>
</dbReference>
<sequence>MNIESNIRLGKLFLILLHLVLLYVGFFAAYGVYEALSSTNDLLINHQLILITSLVAIVSFNLFDLYSSWKRKSIKNLVYSIVLALSTVCLINLGISWFSEVPLSSGLVLLVFAFQLFFIGGMHIPLWSIQKKNHGLKKVLIIGEDKGEDAGLAKKILKHQPGWFQVHGYTNVKNKNLTKSDLSVVDAVLISPSITEDKKAEMVQLISSNGKEIMVVPTFYNLLLTELKPEQIDDMLVYSLKPMVANKGTLQVKRLIDFVFSILIIIAASPIIIALFVLIPLTSRGPAIFKQERIGLHEKPYITYKFRSMVQDAEKLTGPVLASEHDPRITKLGRIMRALRLDELPQLFNVVKGDMSLVGPRPERDFFIKKFKKDIPEYEHRFAVKPGITGVAQVLANYTTTVEDKLRFDLLYVRNLSLILDIKILFQTLRVVLQREQAKGVADAEIEETQKKIKVMEQH</sequence>
<protein>
    <submittedName>
        <fullName evidence="9">Sugar transferase</fullName>
        <ecNumber evidence="9">2.7.8.-</ecNumber>
    </submittedName>
</protein>
<dbReference type="EMBL" id="JBHSOZ010000004">
    <property type="protein sequence ID" value="MFC5713073.1"/>
    <property type="molecule type" value="Genomic_DNA"/>
</dbReference>
<evidence type="ECO:0000256" key="1">
    <source>
        <dbReference type="ARBA" id="ARBA00004141"/>
    </source>
</evidence>
<evidence type="ECO:0000259" key="8">
    <source>
        <dbReference type="Pfam" id="PF02397"/>
    </source>
</evidence>
<evidence type="ECO:0000256" key="7">
    <source>
        <dbReference type="SAM" id="Phobius"/>
    </source>
</evidence>
<feature type="transmembrane region" description="Helical" evidence="7">
    <location>
        <begin position="255"/>
        <end position="281"/>
    </location>
</feature>
<feature type="domain" description="Bacterial sugar transferase" evidence="8">
    <location>
        <begin position="253"/>
        <end position="434"/>
    </location>
</feature>
<evidence type="ECO:0000313" key="10">
    <source>
        <dbReference type="Proteomes" id="UP001596142"/>
    </source>
</evidence>
<dbReference type="EC" id="2.7.8.-" evidence="9"/>
<dbReference type="Pfam" id="PF02397">
    <property type="entry name" value="Bac_transf"/>
    <property type="match status" value="1"/>
</dbReference>
<evidence type="ECO:0000256" key="4">
    <source>
        <dbReference type="ARBA" id="ARBA00022692"/>
    </source>
</evidence>
<evidence type="ECO:0000256" key="5">
    <source>
        <dbReference type="ARBA" id="ARBA00022989"/>
    </source>
</evidence>
<dbReference type="PANTHER" id="PTHR30576">
    <property type="entry name" value="COLANIC BIOSYNTHESIS UDP-GLUCOSE LIPID CARRIER TRANSFERASE"/>
    <property type="match status" value="1"/>
</dbReference>
<name>A0ABW0YKV2_9BACI</name>
<dbReference type="GO" id="GO:0016740">
    <property type="term" value="F:transferase activity"/>
    <property type="evidence" value="ECO:0007669"/>
    <property type="project" value="UniProtKB-KW"/>
</dbReference>
<reference evidence="10" key="1">
    <citation type="journal article" date="2019" name="Int. J. Syst. Evol. Microbiol.">
        <title>The Global Catalogue of Microorganisms (GCM) 10K type strain sequencing project: providing services to taxonomists for standard genome sequencing and annotation.</title>
        <authorList>
            <consortium name="The Broad Institute Genomics Platform"/>
            <consortium name="The Broad Institute Genome Sequencing Center for Infectious Disease"/>
            <person name="Wu L."/>
            <person name="Ma J."/>
        </authorList>
    </citation>
    <scope>NUCLEOTIDE SEQUENCE [LARGE SCALE GENOMIC DNA]</scope>
    <source>
        <strain evidence="10">CECT 7184</strain>
    </source>
</reference>
<keyword evidence="4 7" id="KW-0812">Transmembrane</keyword>
<feature type="transmembrane region" description="Helical" evidence="7">
    <location>
        <begin position="77"/>
        <end position="95"/>
    </location>
</feature>
<proteinExistence type="inferred from homology"/>
<comment type="caution">
    <text evidence="9">The sequence shown here is derived from an EMBL/GenBank/DDBJ whole genome shotgun (WGS) entry which is preliminary data.</text>
</comment>
<dbReference type="Proteomes" id="UP001596142">
    <property type="component" value="Unassembled WGS sequence"/>
</dbReference>
<keyword evidence="5 7" id="KW-1133">Transmembrane helix</keyword>
<comment type="similarity">
    <text evidence="2">Belongs to the bacterial sugar transferase family.</text>
</comment>
<dbReference type="InterPro" id="IPR017475">
    <property type="entry name" value="EPS_sugar_tfrase"/>
</dbReference>
<evidence type="ECO:0000256" key="3">
    <source>
        <dbReference type="ARBA" id="ARBA00022679"/>
    </source>
</evidence>